<organism evidence="1 2">
    <name type="scientific">Oedothorax gibbosus</name>
    <dbReference type="NCBI Taxonomy" id="931172"/>
    <lineage>
        <taxon>Eukaryota</taxon>
        <taxon>Metazoa</taxon>
        <taxon>Ecdysozoa</taxon>
        <taxon>Arthropoda</taxon>
        <taxon>Chelicerata</taxon>
        <taxon>Arachnida</taxon>
        <taxon>Araneae</taxon>
        <taxon>Araneomorphae</taxon>
        <taxon>Entelegynae</taxon>
        <taxon>Araneoidea</taxon>
        <taxon>Linyphiidae</taxon>
        <taxon>Erigoninae</taxon>
        <taxon>Oedothorax</taxon>
    </lineage>
</organism>
<keyword evidence="2" id="KW-1185">Reference proteome</keyword>
<proteinExistence type="predicted"/>
<protein>
    <submittedName>
        <fullName evidence="1">Uncharacterized protein</fullName>
    </submittedName>
</protein>
<dbReference type="Proteomes" id="UP000827092">
    <property type="component" value="Unassembled WGS sequence"/>
</dbReference>
<sequence>MTKSAKNRSTLCVSHAGVSILDLRLGAAVLGGNSGLVKRGKQIITMVERGKQIITMVKRGKQIITMMKRGK</sequence>
<evidence type="ECO:0000313" key="2">
    <source>
        <dbReference type="Proteomes" id="UP000827092"/>
    </source>
</evidence>
<dbReference type="AlphaFoldDB" id="A0AAV6UVK4"/>
<dbReference type="EMBL" id="JAFNEN010000263">
    <property type="protein sequence ID" value="KAG8187688.1"/>
    <property type="molecule type" value="Genomic_DNA"/>
</dbReference>
<accession>A0AAV6UVK4</accession>
<reference evidence="1 2" key="1">
    <citation type="journal article" date="2022" name="Nat. Ecol. Evol.">
        <title>A masculinizing supergene underlies an exaggerated male reproductive morph in a spider.</title>
        <authorList>
            <person name="Hendrickx F."/>
            <person name="De Corte Z."/>
            <person name="Sonet G."/>
            <person name="Van Belleghem S.M."/>
            <person name="Kostlbacher S."/>
            <person name="Vangestel C."/>
        </authorList>
    </citation>
    <scope>NUCLEOTIDE SEQUENCE [LARGE SCALE GENOMIC DNA]</scope>
    <source>
        <strain evidence="1">W744_W776</strain>
    </source>
</reference>
<evidence type="ECO:0000313" key="1">
    <source>
        <dbReference type="EMBL" id="KAG8187688.1"/>
    </source>
</evidence>
<name>A0AAV6UVK4_9ARAC</name>
<comment type="caution">
    <text evidence="1">The sequence shown here is derived from an EMBL/GenBank/DDBJ whole genome shotgun (WGS) entry which is preliminary data.</text>
</comment>
<gene>
    <name evidence="1" type="ORF">JTE90_025215</name>
</gene>